<dbReference type="EnsemblMetazoa" id="G32398.1">
    <property type="protein sequence ID" value="G32398.1:cds"/>
    <property type="gene ID" value="G32398"/>
</dbReference>
<dbReference type="Proteomes" id="UP000005408">
    <property type="component" value="Unassembled WGS sequence"/>
</dbReference>
<reference evidence="2" key="1">
    <citation type="submission" date="2022-08" db="UniProtKB">
        <authorList>
            <consortium name="EnsemblMetazoa"/>
        </authorList>
    </citation>
    <scope>IDENTIFICATION</scope>
    <source>
        <strain evidence="2">05x7-T-G4-1.051#20</strain>
    </source>
</reference>
<accession>A0A8W8MD33</accession>
<keyword evidence="3" id="KW-1185">Reference proteome</keyword>
<evidence type="ECO:0000259" key="1">
    <source>
        <dbReference type="Pfam" id="PF17921"/>
    </source>
</evidence>
<dbReference type="AlphaFoldDB" id="A0A8W8MD33"/>
<evidence type="ECO:0000313" key="3">
    <source>
        <dbReference type="Proteomes" id="UP000005408"/>
    </source>
</evidence>
<dbReference type="Pfam" id="PF17921">
    <property type="entry name" value="Integrase_H2C2"/>
    <property type="match status" value="1"/>
</dbReference>
<feature type="domain" description="Integrase zinc-binding" evidence="1">
    <location>
        <begin position="61"/>
        <end position="103"/>
    </location>
</feature>
<evidence type="ECO:0000313" key="2">
    <source>
        <dbReference type="EnsemblMetazoa" id="G32398.1:cds"/>
    </source>
</evidence>
<name>A0A8W8MD33_MAGGI</name>
<sequence>MESKRVLELKNYIQRGIYPKRIRKSETRKRNFRRDCKKFKVRNGVLFFSSKGKELRVMAEKEKVDILQNIHTQPHRGYLGINKTWQKLRSRYYWAGSFNDVKKLRQ</sequence>
<organism evidence="2 3">
    <name type="scientific">Magallana gigas</name>
    <name type="common">Pacific oyster</name>
    <name type="synonym">Crassostrea gigas</name>
    <dbReference type="NCBI Taxonomy" id="29159"/>
    <lineage>
        <taxon>Eukaryota</taxon>
        <taxon>Metazoa</taxon>
        <taxon>Spiralia</taxon>
        <taxon>Lophotrochozoa</taxon>
        <taxon>Mollusca</taxon>
        <taxon>Bivalvia</taxon>
        <taxon>Autobranchia</taxon>
        <taxon>Pteriomorphia</taxon>
        <taxon>Ostreida</taxon>
        <taxon>Ostreoidea</taxon>
        <taxon>Ostreidae</taxon>
        <taxon>Magallana</taxon>
    </lineage>
</organism>
<protein>
    <recommendedName>
        <fullName evidence="1">Integrase zinc-binding domain-containing protein</fullName>
    </recommendedName>
</protein>
<dbReference type="InterPro" id="IPR041588">
    <property type="entry name" value="Integrase_H2C2"/>
</dbReference>
<proteinExistence type="predicted"/>
<dbReference type="Gene3D" id="1.10.340.70">
    <property type="match status" value="1"/>
</dbReference>